<dbReference type="Proteomes" id="UP000501690">
    <property type="component" value="Linkage Group LG1"/>
</dbReference>
<gene>
    <name evidence="1" type="ORF">DEO72_LG1g2724</name>
</gene>
<proteinExistence type="predicted"/>
<keyword evidence="2" id="KW-1185">Reference proteome</keyword>
<organism evidence="1 2">
    <name type="scientific">Vigna unguiculata</name>
    <name type="common">Cowpea</name>
    <dbReference type="NCBI Taxonomy" id="3917"/>
    <lineage>
        <taxon>Eukaryota</taxon>
        <taxon>Viridiplantae</taxon>
        <taxon>Streptophyta</taxon>
        <taxon>Embryophyta</taxon>
        <taxon>Tracheophyta</taxon>
        <taxon>Spermatophyta</taxon>
        <taxon>Magnoliopsida</taxon>
        <taxon>eudicotyledons</taxon>
        <taxon>Gunneridae</taxon>
        <taxon>Pentapetalae</taxon>
        <taxon>rosids</taxon>
        <taxon>fabids</taxon>
        <taxon>Fabales</taxon>
        <taxon>Fabaceae</taxon>
        <taxon>Papilionoideae</taxon>
        <taxon>50 kb inversion clade</taxon>
        <taxon>NPAAA clade</taxon>
        <taxon>indigoferoid/millettioid clade</taxon>
        <taxon>Phaseoleae</taxon>
        <taxon>Vigna</taxon>
    </lineage>
</organism>
<sequence length="87" mass="9525">MHSTFMPPQTLSTSVPHETLSIRITLSTFLPPQTPATSRALPETLSIALDCFCGSMLSQTLTTSLLNQTLSTSLPPQTLPFQSHMFF</sequence>
<accession>A0A4D6KM05</accession>
<dbReference type="EMBL" id="CP039345">
    <property type="protein sequence ID" value="QCD79086.1"/>
    <property type="molecule type" value="Genomic_DNA"/>
</dbReference>
<evidence type="ECO:0000313" key="1">
    <source>
        <dbReference type="EMBL" id="QCD79086.1"/>
    </source>
</evidence>
<reference evidence="1 2" key="1">
    <citation type="submission" date="2019-04" db="EMBL/GenBank/DDBJ databases">
        <title>An improved genome assembly and genetic linkage map for asparagus bean, Vigna unguiculata ssp. sesquipedialis.</title>
        <authorList>
            <person name="Xia Q."/>
            <person name="Zhang R."/>
            <person name="Dong Y."/>
        </authorList>
    </citation>
    <scope>NUCLEOTIDE SEQUENCE [LARGE SCALE GENOMIC DNA]</scope>
    <source>
        <tissue evidence="1">Leaf</tissue>
    </source>
</reference>
<dbReference type="AlphaFoldDB" id="A0A4D6KM05"/>
<evidence type="ECO:0000313" key="2">
    <source>
        <dbReference type="Proteomes" id="UP000501690"/>
    </source>
</evidence>
<protein>
    <submittedName>
        <fullName evidence="1">Uncharacterized protein</fullName>
    </submittedName>
</protein>
<name>A0A4D6KM05_VIGUN</name>